<dbReference type="InterPro" id="IPR003593">
    <property type="entry name" value="AAA+_ATPase"/>
</dbReference>
<organism evidence="19 20">
    <name type="scientific">Enterococcus faecium</name>
    <name type="common">Streptococcus faecium</name>
    <dbReference type="NCBI Taxonomy" id="1352"/>
    <lineage>
        <taxon>Bacteria</taxon>
        <taxon>Bacillati</taxon>
        <taxon>Bacillota</taxon>
        <taxon>Bacilli</taxon>
        <taxon>Lactobacillales</taxon>
        <taxon>Enterococcaceae</taxon>
        <taxon>Enterococcus</taxon>
    </lineage>
</organism>
<evidence type="ECO:0000256" key="14">
    <source>
        <dbReference type="ARBA" id="ARBA00043264"/>
    </source>
</evidence>
<dbReference type="GO" id="GO:0008234">
    <property type="term" value="F:cysteine-type peptidase activity"/>
    <property type="evidence" value="ECO:0007669"/>
    <property type="project" value="UniProtKB-KW"/>
</dbReference>
<dbReference type="CDD" id="cd18570">
    <property type="entry name" value="ABC_6TM_PCAT1_LagD_like"/>
    <property type="match status" value="1"/>
</dbReference>
<evidence type="ECO:0000256" key="2">
    <source>
        <dbReference type="ARBA" id="ARBA00022448"/>
    </source>
</evidence>
<evidence type="ECO:0000256" key="6">
    <source>
        <dbReference type="ARBA" id="ARBA00022741"/>
    </source>
</evidence>
<dbReference type="AlphaFoldDB" id="A0A3F3NMF0"/>
<gene>
    <name evidence="19" type="ORF">EB12_01386</name>
</gene>
<evidence type="ECO:0000256" key="3">
    <source>
        <dbReference type="ARBA" id="ARBA00022475"/>
    </source>
</evidence>
<dbReference type="Pfam" id="PF03412">
    <property type="entry name" value="Peptidase_C39"/>
    <property type="match status" value="1"/>
</dbReference>
<keyword evidence="7" id="KW-0378">Hydrolase</keyword>
<dbReference type="FunFam" id="3.40.50.300:FF:000299">
    <property type="entry name" value="ABC transporter ATP-binding protein/permease"/>
    <property type="match status" value="1"/>
</dbReference>
<keyword evidence="13 15" id="KW-0472">Membrane</keyword>
<proteinExistence type="predicted"/>
<dbReference type="EMBL" id="LEQJ01000009">
    <property type="protein sequence ID" value="RBS31201.1"/>
    <property type="molecule type" value="Genomic_DNA"/>
</dbReference>
<protein>
    <recommendedName>
        <fullName evidence="21">Peptide cleavage/export ABC transporter</fullName>
    </recommendedName>
</protein>
<evidence type="ECO:0008006" key="21">
    <source>
        <dbReference type="Google" id="ProtNLM"/>
    </source>
</evidence>
<dbReference type="CDD" id="cd02418">
    <property type="entry name" value="Peptidase_C39B"/>
    <property type="match status" value="1"/>
</dbReference>
<keyword evidence="8" id="KW-0788">Thiol protease</keyword>
<dbReference type="Gene3D" id="1.20.1560.10">
    <property type="entry name" value="ABC transporter type 1, transmembrane domain"/>
    <property type="match status" value="1"/>
</dbReference>
<keyword evidence="6" id="KW-0547">Nucleotide-binding</keyword>
<dbReference type="SUPFAM" id="SSF90123">
    <property type="entry name" value="ABC transporter transmembrane region"/>
    <property type="match status" value="1"/>
</dbReference>
<keyword evidence="5 15" id="KW-0812">Transmembrane</keyword>
<evidence type="ECO:0000259" key="17">
    <source>
        <dbReference type="PROSITE" id="PS50929"/>
    </source>
</evidence>
<dbReference type="Proteomes" id="UP000253144">
    <property type="component" value="Unassembled WGS sequence"/>
</dbReference>
<keyword evidence="9" id="KW-0067">ATP-binding</keyword>
<evidence type="ECO:0000256" key="8">
    <source>
        <dbReference type="ARBA" id="ARBA00022807"/>
    </source>
</evidence>
<dbReference type="GO" id="GO:0043214">
    <property type="term" value="F:ABC-type bacteriocin transporter activity"/>
    <property type="evidence" value="ECO:0007669"/>
    <property type="project" value="InterPro"/>
</dbReference>
<evidence type="ECO:0000256" key="13">
    <source>
        <dbReference type="ARBA" id="ARBA00023136"/>
    </source>
</evidence>
<evidence type="ECO:0000256" key="11">
    <source>
        <dbReference type="ARBA" id="ARBA00022967"/>
    </source>
</evidence>
<dbReference type="GO" id="GO:0034040">
    <property type="term" value="F:ATPase-coupled lipid transmembrane transporter activity"/>
    <property type="evidence" value="ECO:0007669"/>
    <property type="project" value="TreeGrafter"/>
</dbReference>
<feature type="domain" description="ABC transmembrane type-1" evidence="17">
    <location>
        <begin position="169"/>
        <end position="449"/>
    </location>
</feature>
<feature type="transmembrane region" description="Helical" evidence="15">
    <location>
        <begin position="167"/>
        <end position="188"/>
    </location>
</feature>
<dbReference type="PROSITE" id="PS00211">
    <property type="entry name" value="ABC_TRANSPORTER_1"/>
    <property type="match status" value="1"/>
</dbReference>
<evidence type="ECO:0000256" key="5">
    <source>
        <dbReference type="ARBA" id="ARBA00022692"/>
    </source>
</evidence>
<evidence type="ECO:0000256" key="12">
    <source>
        <dbReference type="ARBA" id="ARBA00022989"/>
    </source>
</evidence>
<evidence type="ECO:0000256" key="10">
    <source>
        <dbReference type="ARBA" id="ARBA00022927"/>
    </source>
</evidence>
<evidence type="ECO:0000256" key="4">
    <source>
        <dbReference type="ARBA" id="ARBA00022670"/>
    </source>
</evidence>
<dbReference type="GO" id="GO:0005886">
    <property type="term" value="C:plasma membrane"/>
    <property type="evidence" value="ECO:0007669"/>
    <property type="project" value="UniProtKB-SubCell"/>
</dbReference>
<dbReference type="InterPro" id="IPR039421">
    <property type="entry name" value="Type_1_exporter"/>
</dbReference>
<accession>A0A3F3NMF0</accession>
<dbReference type="InterPro" id="IPR003439">
    <property type="entry name" value="ABC_transporter-like_ATP-bd"/>
</dbReference>
<evidence type="ECO:0000256" key="7">
    <source>
        <dbReference type="ARBA" id="ARBA00022801"/>
    </source>
</evidence>
<dbReference type="PROSITE" id="PS50929">
    <property type="entry name" value="ABC_TM1F"/>
    <property type="match status" value="1"/>
</dbReference>
<keyword evidence="2" id="KW-0813">Transport</keyword>
<dbReference type="Gene3D" id="3.90.70.10">
    <property type="entry name" value="Cysteine proteinases"/>
    <property type="match status" value="1"/>
</dbReference>
<dbReference type="InterPro" id="IPR027417">
    <property type="entry name" value="P-loop_NTPase"/>
</dbReference>
<feature type="domain" description="Peptidase C39" evidence="18">
    <location>
        <begin position="12"/>
        <end position="137"/>
    </location>
</feature>
<feature type="transmembrane region" description="Helical" evidence="15">
    <location>
        <begin position="305"/>
        <end position="325"/>
    </location>
</feature>
<dbReference type="Gene3D" id="3.40.50.300">
    <property type="entry name" value="P-loop containing nucleotide triphosphate hydrolases"/>
    <property type="match status" value="1"/>
</dbReference>
<dbReference type="PANTHER" id="PTHR24221:SF654">
    <property type="entry name" value="ATP-BINDING CASSETTE SUB-FAMILY B MEMBER 6"/>
    <property type="match status" value="1"/>
</dbReference>
<dbReference type="InterPro" id="IPR005074">
    <property type="entry name" value="Peptidase_C39"/>
</dbReference>
<dbReference type="PROSITE" id="PS50893">
    <property type="entry name" value="ABC_TRANSPORTER_2"/>
    <property type="match status" value="1"/>
</dbReference>
<keyword evidence="12 15" id="KW-1133">Transmembrane helix</keyword>
<dbReference type="NCBIfam" id="TIGR01193">
    <property type="entry name" value="bacteriocin_ABC"/>
    <property type="match status" value="1"/>
</dbReference>
<comment type="caution">
    <text evidence="19">The sequence shown here is derived from an EMBL/GenBank/DDBJ whole genome shotgun (WGS) entry which is preliminary data.</text>
</comment>
<dbReference type="SUPFAM" id="SSF52540">
    <property type="entry name" value="P-loop containing nucleoside triphosphate hydrolases"/>
    <property type="match status" value="1"/>
</dbReference>
<dbReference type="GO" id="GO:0015031">
    <property type="term" value="P:protein transport"/>
    <property type="evidence" value="ECO:0007669"/>
    <property type="project" value="UniProtKB-KW"/>
</dbReference>
<dbReference type="GO" id="GO:0016887">
    <property type="term" value="F:ATP hydrolysis activity"/>
    <property type="evidence" value="ECO:0007669"/>
    <property type="project" value="InterPro"/>
</dbReference>
<name>A0A3F3NMF0_ENTFC</name>
<sequence>MYTMKKIKLVKQHDEKDCGVACLSMILNTYGTRVPISKLRLMSGTNNQGTSAFGLVQALNTFKFKTEVFQTDDSIWKEKKLPFPFIAHVIIDEAYFHYVVVYGMKKGKLLLADPAKGKLKKTPEEFATEWTGIVLTAIPKDDYLPVQDESNGLFSFLPLLASHKKTISGIVLLSFILTGFGIIGSYYFQIIIDQIVPSKSVNLLEIISIGLLSMYVIQTLFQYFKQYLLIKLGQHLSSSIMLRYFNHVLHLPMNFFSTRKSGEIISRFLDATKIIDALANATLSLFLDASMVLLIGTALFLQNRLLFLISLATVPIYAIIVFLFMKPFDRTNENQMEAGAMVNSQIIESLKGIETIKSFNATDKVFDKVQKQFQELMEKSFKNANLDNLQSNLKTALQVIGSTILLWIGTSLVIRNKLSIGQLITYNALMSFFTTPLQNIINLQVKIQTAKVANDRLNEVFFLDREFLGEATSQQMNNAELFTKEPLIEVRDLSFAYGFEENVLNDLSFSINSNEKVAIVGMSGSGKSTLAKLLMNFYSAEKGTIRIQGISIQDISRIDLRNMIGYVSQETFFFSGSIFENLIFGLDYHPTEEQIIWACEMAQIKEYIEGLPLKFQSPIEEGASNLSGGQKQRLAIARALLKNSDILILDEATSGLDTRIEHRIIQNLMNMENKTILFIAHHLSIAKDCDQVFVLDNGQLVESGTHQQLRTLNRTYEELWEMMTTA</sequence>
<dbReference type="InterPro" id="IPR017871">
    <property type="entry name" value="ABC_transporter-like_CS"/>
</dbReference>
<keyword evidence="11" id="KW-1278">Translocase</keyword>
<evidence type="ECO:0000256" key="9">
    <source>
        <dbReference type="ARBA" id="ARBA00022840"/>
    </source>
</evidence>
<dbReference type="GO" id="GO:0005524">
    <property type="term" value="F:ATP binding"/>
    <property type="evidence" value="ECO:0007669"/>
    <property type="project" value="UniProtKB-KW"/>
</dbReference>
<keyword evidence="14" id="KW-0080">Bacteriocin transport</keyword>
<dbReference type="PROSITE" id="PS50990">
    <property type="entry name" value="PEPTIDASE_C39"/>
    <property type="match status" value="1"/>
</dbReference>
<feature type="domain" description="ABC transporter" evidence="16">
    <location>
        <begin position="488"/>
        <end position="722"/>
    </location>
</feature>
<dbReference type="PANTHER" id="PTHR24221">
    <property type="entry name" value="ATP-BINDING CASSETTE SUB-FAMILY B"/>
    <property type="match status" value="1"/>
</dbReference>
<dbReference type="SMART" id="SM00382">
    <property type="entry name" value="AAA"/>
    <property type="match status" value="1"/>
</dbReference>
<dbReference type="Pfam" id="PF00664">
    <property type="entry name" value="ABC_membrane"/>
    <property type="match status" value="1"/>
</dbReference>
<comment type="subcellular location">
    <subcellularLocation>
        <location evidence="1">Cell membrane</location>
        <topology evidence="1">Multi-pass membrane protein</topology>
    </subcellularLocation>
</comment>
<dbReference type="Pfam" id="PF00005">
    <property type="entry name" value="ABC_tran"/>
    <property type="match status" value="1"/>
</dbReference>
<evidence type="ECO:0000313" key="20">
    <source>
        <dbReference type="Proteomes" id="UP000253144"/>
    </source>
</evidence>
<evidence type="ECO:0000256" key="1">
    <source>
        <dbReference type="ARBA" id="ARBA00004651"/>
    </source>
</evidence>
<keyword evidence="4" id="KW-0645">Protease</keyword>
<evidence type="ECO:0000313" key="19">
    <source>
        <dbReference type="EMBL" id="RBS31201.1"/>
    </source>
</evidence>
<keyword evidence="3" id="KW-1003">Cell membrane</keyword>
<feature type="transmembrane region" description="Helical" evidence="15">
    <location>
        <begin position="277"/>
        <end position="299"/>
    </location>
</feature>
<feature type="transmembrane region" description="Helical" evidence="15">
    <location>
        <begin position="200"/>
        <end position="221"/>
    </location>
</feature>
<keyword evidence="10" id="KW-0653">Protein transport</keyword>
<evidence type="ECO:0000259" key="16">
    <source>
        <dbReference type="PROSITE" id="PS50893"/>
    </source>
</evidence>
<dbReference type="GO" id="GO:0006508">
    <property type="term" value="P:proteolysis"/>
    <property type="evidence" value="ECO:0007669"/>
    <property type="project" value="UniProtKB-KW"/>
</dbReference>
<evidence type="ECO:0000259" key="18">
    <source>
        <dbReference type="PROSITE" id="PS50990"/>
    </source>
</evidence>
<dbReference type="InterPro" id="IPR011527">
    <property type="entry name" value="ABC1_TM_dom"/>
</dbReference>
<reference evidence="19 20" key="1">
    <citation type="submission" date="2015-06" db="EMBL/GenBank/DDBJ databases">
        <title>The Genome Sequence of Enterococcus faecium 131EA1.</title>
        <authorList>
            <consortium name="The Broad Institute Genomics Platform"/>
            <consortium name="The Broad Institute Genome Sequencing Center for Infectious Disease"/>
            <person name="Earl A.M."/>
            <person name="Van Tyne D."/>
            <person name="Lebreton F."/>
            <person name="Saavedra J.T."/>
            <person name="Gilmore M.S."/>
            <person name="Manson Mcguire A."/>
            <person name="Clock S."/>
            <person name="Crupain M."/>
            <person name="Rangan U."/>
            <person name="Young S."/>
            <person name="Abouelleil A."/>
            <person name="Cao P."/>
            <person name="Chapman S.B."/>
            <person name="Griggs A."/>
            <person name="Priest M."/>
            <person name="Shea T."/>
            <person name="Wortman J."/>
            <person name="Nusbaum C."/>
            <person name="Birren B."/>
        </authorList>
    </citation>
    <scope>NUCLEOTIDE SEQUENCE [LARGE SCALE GENOMIC DNA]</scope>
    <source>
        <strain evidence="19 20">131EA1</strain>
    </source>
</reference>
<dbReference type="InterPro" id="IPR036640">
    <property type="entry name" value="ABC1_TM_sf"/>
</dbReference>
<dbReference type="InterPro" id="IPR005897">
    <property type="entry name" value="Pept_C39_ABC_bacteriocin"/>
</dbReference>
<evidence type="ECO:0000256" key="15">
    <source>
        <dbReference type="SAM" id="Phobius"/>
    </source>
</evidence>